<evidence type="ECO:0000259" key="1">
    <source>
        <dbReference type="Pfam" id="PF05685"/>
    </source>
</evidence>
<dbReference type="SUPFAM" id="SSF52980">
    <property type="entry name" value="Restriction endonuclease-like"/>
    <property type="match status" value="1"/>
</dbReference>
<dbReference type="Gene3D" id="3.90.1570.10">
    <property type="entry name" value="tt1808, chain A"/>
    <property type="match status" value="1"/>
</dbReference>
<sequence>MPGLNFTSNLLYSGMEKEKAKSSVKEPDLSYGRYTYADYLSWDMEEMVELIRGKVFKRAAAAPNRIHQRLTGDLYTDLNLFLKGKTCQAYIAPFDVRLPVKSRKDDKIYTVVQPDICVVCDLDKLDDRGCIGAPDLVVEVLSPGNKQLELQYKYEVYEESGVREYWLMDAAGQTLLIYTLAQGKYHSSRLMTSGDRARSSAVPGFELDLEAFFADIR</sequence>
<dbReference type="EMBL" id="FRCY01000021">
    <property type="protein sequence ID" value="SHN33346.1"/>
    <property type="molecule type" value="Genomic_DNA"/>
</dbReference>
<dbReference type="InterPro" id="IPR012296">
    <property type="entry name" value="Nuclease_put_TT1808"/>
</dbReference>
<keyword evidence="2" id="KW-0378">Hydrolase</keyword>
<keyword evidence="2" id="KW-0255">Endonuclease</keyword>
<reference evidence="2 3" key="1">
    <citation type="submission" date="2016-11" db="EMBL/GenBank/DDBJ databases">
        <authorList>
            <person name="Jaros S."/>
            <person name="Januszkiewicz K."/>
            <person name="Wedrychowicz H."/>
        </authorList>
    </citation>
    <scope>NUCLEOTIDE SEQUENCE [LARGE SCALE GENOMIC DNA]</scope>
    <source>
        <strain evidence="2 3">CGMCC 1.6102</strain>
    </source>
</reference>
<evidence type="ECO:0000313" key="3">
    <source>
        <dbReference type="Proteomes" id="UP000184513"/>
    </source>
</evidence>
<gene>
    <name evidence="2" type="ORF">SAMN04488057_12152</name>
</gene>
<dbReference type="AlphaFoldDB" id="A0A1M7QQ70"/>
<protein>
    <submittedName>
        <fullName evidence="2">Endonuclease, Uma2 family (Restriction endonuclease fold)</fullName>
    </submittedName>
</protein>
<dbReference type="PANTHER" id="PTHR34107:SF4">
    <property type="entry name" value="SLL1222 PROTEIN"/>
    <property type="match status" value="1"/>
</dbReference>
<evidence type="ECO:0000313" key="2">
    <source>
        <dbReference type="EMBL" id="SHN33346.1"/>
    </source>
</evidence>
<name>A0A1M7QQ70_9BACT</name>
<dbReference type="InterPro" id="IPR011335">
    <property type="entry name" value="Restrct_endonuc-II-like"/>
</dbReference>
<dbReference type="STRING" id="388280.SAMN04488057_12152"/>
<dbReference type="InterPro" id="IPR008538">
    <property type="entry name" value="Uma2"/>
</dbReference>
<proteinExistence type="predicted"/>
<dbReference type="Proteomes" id="UP000184513">
    <property type="component" value="Unassembled WGS sequence"/>
</dbReference>
<keyword evidence="3" id="KW-1185">Reference proteome</keyword>
<organism evidence="2 3">
    <name type="scientific">Cyclobacterium lianum</name>
    <dbReference type="NCBI Taxonomy" id="388280"/>
    <lineage>
        <taxon>Bacteria</taxon>
        <taxon>Pseudomonadati</taxon>
        <taxon>Bacteroidota</taxon>
        <taxon>Cytophagia</taxon>
        <taxon>Cytophagales</taxon>
        <taxon>Cyclobacteriaceae</taxon>
        <taxon>Cyclobacterium</taxon>
    </lineage>
</organism>
<feature type="domain" description="Putative restriction endonuclease" evidence="1">
    <location>
        <begin position="37"/>
        <end position="210"/>
    </location>
</feature>
<accession>A0A1M7QQ70</accession>
<dbReference type="Pfam" id="PF05685">
    <property type="entry name" value="Uma2"/>
    <property type="match status" value="1"/>
</dbReference>
<dbReference type="PANTHER" id="PTHR34107">
    <property type="entry name" value="SLL0198 PROTEIN-RELATED"/>
    <property type="match status" value="1"/>
</dbReference>
<dbReference type="CDD" id="cd06260">
    <property type="entry name" value="DUF820-like"/>
    <property type="match status" value="1"/>
</dbReference>
<dbReference type="GO" id="GO:0004519">
    <property type="term" value="F:endonuclease activity"/>
    <property type="evidence" value="ECO:0007669"/>
    <property type="project" value="UniProtKB-KW"/>
</dbReference>
<keyword evidence="2" id="KW-0540">Nuclease</keyword>